<dbReference type="EMBL" id="CABITT030000002">
    <property type="protein sequence ID" value="VVA93830.1"/>
    <property type="molecule type" value="Genomic_DNA"/>
</dbReference>
<evidence type="ECO:0000313" key="2">
    <source>
        <dbReference type="Proteomes" id="UP000489600"/>
    </source>
</evidence>
<protein>
    <submittedName>
        <fullName evidence="1">Uncharacterized protein</fullName>
    </submittedName>
</protein>
<keyword evidence="2" id="KW-1185">Reference proteome</keyword>
<dbReference type="AlphaFoldDB" id="A0A565AXL3"/>
<comment type="caution">
    <text evidence="1">The sequence shown here is derived from an EMBL/GenBank/DDBJ whole genome shotgun (WGS) entry which is preliminary data.</text>
</comment>
<dbReference type="Proteomes" id="UP000489600">
    <property type="component" value="Unassembled WGS sequence"/>
</dbReference>
<evidence type="ECO:0000313" key="1">
    <source>
        <dbReference type="EMBL" id="VVA93830.1"/>
    </source>
</evidence>
<name>A0A565AXL3_9BRAS</name>
<reference evidence="1" key="1">
    <citation type="submission" date="2019-07" db="EMBL/GenBank/DDBJ databases">
        <authorList>
            <person name="Dittberner H."/>
        </authorList>
    </citation>
    <scope>NUCLEOTIDE SEQUENCE [LARGE SCALE GENOMIC DNA]</scope>
</reference>
<organism evidence="1 2">
    <name type="scientific">Arabis nemorensis</name>
    <dbReference type="NCBI Taxonomy" id="586526"/>
    <lineage>
        <taxon>Eukaryota</taxon>
        <taxon>Viridiplantae</taxon>
        <taxon>Streptophyta</taxon>
        <taxon>Embryophyta</taxon>
        <taxon>Tracheophyta</taxon>
        <taxon>Spermatophyta</taxon>
        <taxon>Magnoliopsida</taxon>
        <taxon>eudicotyledons</taxon>
        <taxon>Gunneridae</taxon>
        <taxon>Pentapetalae</taxon>
        <taxon>rosids</taxon>
        <taxon>malvids</taxon>
        <taxon>Brassicales</taxon>
        <taxon>Brassicaceae</taxon>
        <taxon>Arabideae</taxon>
        <taxon>Arabis</taxon>
    </lineage>
</organism>
<gene>
    <name evidence="1" type="ORF">ANE_LOCUS4275</name>
</gene>
<sequence>MKIFFFEAGRCGPGPPSSAGRFGGDGKMIYPSDFCSFSGCRFGGRSMWTSPLLSVLPATVGIGGSCDRTSDGSRRMT</sequence>
<proteinExistence type="predicted"/>
<accession>A0A565AXL3</accession>